<protein>
    <submittedName>
        <fullName evidence="2">Uncharacterized protein</fullName>
    </submittedName>
</protein>
<comment type="caution">
    <text evidence="2">The sequence shown here is derived from an EMBL/GenBank/DDBJ whole genome shotgun (WGS) entry which is preliminary data.</text>
</comment>
<sequence>MKEHSGNGKANNNDLDPTLDEHKMAGGHREPTRVPGAEDRIGQPLEPGTKMRQAERGRGETGPNTPAAPIDID</sequence>
<evidence type="ECO:0000313" key="2">
    <source>
        <dbReference type="EMBL" id="PAX08620.1"/>
    </source>
</evidence>
<feature type="region of interest" description="Disordered" evidence="1">
    <location>
        <begin position="1"/>
        <end position="73"/>
    </location>
</feature>
<dbReference type="EMBL" id="NSLI01000002">
    <property type="protein sequence ID" value="PAX08620.1"/>
    <property type="molecule type" value="Genomic_DNA"/>
</dbReference>
<keyword evidence="3" id="KW-1185">Reference proteome</keyword>
<dbReference type="RefSeq" id="WP_095997131.1">
    <property type="nucleotide sequence ID" value="NZ_NSLI01000002.1"/>
</dbReference>
<name>A0A2A2SHH4_9SPHN</name>
<evidence type="ECO:0000313" key="3">
    <source>
        <dbReference type="Proteomes" id="UP000218151"/>
    </source>
</evidence>
<dbReference type="AlphaFoldDB" id="A0A2A2SHH4"/>
<reference evidence="3" key="1">
    <citation type="submission" date="2017-09" db="EMBL/GenBank/DDBJ databases">
        <authorList>
            <person name="Feng G."/>
            <person name="Zhu H."/>
        </authorList>
    </citation>
    <scope>NUCLEOTIDE SEQUENCE [LARGE SCALE GENOMIC DNA]</scope>
    <source>
        <strain evidence="3">1PNM-20</strain>
    </source>
</reference>
<organism evidence="2 3">
    <name type="scientific">Sphingomonas lenta</name>
    <dbReference type="NCBI Taxonomy" id="1141887"/>
    <lineage>
        <taxon>Bacteria</taxon>
        <taxon>Pseudomonadati</taxon>
        <taxon>Pseudomonadota</taxon>
        <taxon>Alphaproteobacteria</taxon>
        <taxon>Sphingomonadales</taxon>
        <taxon>Sphingomonadaceae</taxon>
        <taxon>Sphingomonas</taxon>
    </lineage>
</organism>
<proteinExistence type="predicted"/>
<evidence type="ECO:0000256" key="1">
    <source>
        <dbReference type="SAM" id="MobiDB-lite"/>
    </source>
</evidence>
<gene>
    <name evidence="2" type="ORF">CKY28_04395</name>
</gene>
<accession>A0A2A2SHH4</accession>
<feature type="compositionally biased region" description="Basic and acidic residues" evidence="1">
    <location>
        <begin position="19"/>
        <end position="41"/>
    </location>
</feature>
<dbReference type="Proteomes" id="UP000218151">
    <property type="component" value="Unassembled WGS sequence"/>
</dbReference>